<name>A0ACC2T5L5_9FUNG</name>
<reference evidence="1" key="1">
    <citation type="submission" date="2022-04" db="EMBL/GenBank/DDBJ databases">
        <title>Genome of the entomopathogenic fungus Entomophthora muscae.</title>
        <authorList>
            <person name="Elya C."/>
            <person name="Lovett B.R."/>
            <person name="Lee E."/>
            <person name="Macias A.M."/>
            <person name="Hajek A.E."/>
            <person name="De Bivort B.L."/>
            <person name="Kasson M.T."/>
            <person name="De Fine Licht H.H."/>
            <person name="Stajich J.E."/>
        </authorList>
    </citation>
    <scope>NUCLEOTIDE SEQUENCE</scope>
    <source>
        <strain evidence="1">Berkeley</strain>
    </source>
</reference>
<gene>
    <name evidence="1" type="ORF">DSO57_1015084</name>
</gene>
<comment type="caution">
    <text evidence="1">The sequence shown here is derived from an EMBL/GenBank/DDBJ whole genome shotgun (WGS) entry which is preliminary data.</text>
</comment>
<dbReference type="Proteomes" id="UP001165960">
    <property type="component" value="Unassembled WGS sequence"/>
</dbReference>
<proteinExistence type="predicted"/>
<dbReference type="EMBL" id="QTSX02003609">
    <property type="protein sequence ID" value="KAJ9069780.1"/>
    <property type="molecule type" value="Genomic_DNA"/>
</dbReference>
<sequence>MKAHTVIVRFPMPILRSGVVVPYGGYENREDLAGYKSLTDLNPALPPPTKLYRSDPDTGNLAAFPVRTQRHRGCSTLTVHVPTGYLPHLQNGFVSNLYDTSENVRAFLSGPYTHNP</sequence>
<evidence type="ECO:0000313" key="1">
    <source>
        <dbReference type="EMBL" id="KAJ9069780.1"/>
    </source>
</evidence>
<keyword evidence="2" id="KW-1185">Reference proteome</keyword>
<evidence type="ECO:0000313" key="2">
    <source>
        <dbReference type="Proteomes" id="UP001165960"/>
    </source>
</evidence>
<accession>A0ACC2T5L5</accession>
<protein>
    <submittedName>
        <fullName evidence="1">Uncharacterized protein</fullName>
    </submittedName>
</protein>
<organism evidence="1 2">
    <name type="scientific">Entomophthora muscae</name>
    <dbReference type="NCBI Taxonomy" id="34485"/>
    <lineage>
        <taxon>Eukaryota</taxon>
        <taxon>Fungi</taxon>
        <taxon>Fungi incertae sedis</taxon>
        <taxon>Zoopagomycota</taxon>
        <taxon>Entomophthoromycotina</taxon>
        <taxon>Entomophthoromycetes</taxon>
        <taxon>Entomophthorales</taxon>
        <taxon>Entomophthoraceae</taxon>
        <taxon>Entomophthora</taxon>
    </lineage>
</organism>